<dbReference type="Proteomes" id="UP001218188">
    <property type="component" value="Unassembled WGS sequence"/>
</dbReference>
<keyword evidence="4" id="KW-1185">Reference proteome</keyword>
<sequence length="345" mass="37804">MSSDAQETFILRDVFLDMTLLQTFFHVLKRKTSPLLLTVVVAMFAMSTIQLALNWQRIRTAFISNGDTALDTANTLENTPMAIVIVGSTMLVMNNLLADCVLIHRVHTIWNRDWRVIVLPILTCLASAGELSLGSFSFNNLTRLGAFGFVAVYESAHFDTTPASTFIKISTSNFSLTLATTLMATILVVFRIVWVTWGHSDLGFSGYRAVIEVVVESAFLYSATLIIYIALLFTSTTSDNDGYGQAVLIEMTGIAPTLIVARVSFGLSRPSSSWQRSTNGGSPGISRPIHFVSNEDVESGSAPEKPRTEPKARSKFSGSAVPDEQSRRNPMECRIEKPDGLGIAF</sequence>
<protein>
    <submittedName>
        <fullName evidence="3">Uncharacterized protein</fullName>
    </submittedName>
</protein>
<accession>A0AAD6WYG8</accession>
<feature type="transmembrane region" description="Helical" evidence="2">
    <location>
        <begin position="81"/>
        <end position="104"/>
    </location>
</feature>
<feature type="transmembrane region" description="Helical" evidence="2">
    <location>
        <begin position="35"/>
        <end position="53"/>
    </location>
</feature>
<feature type="transmembrane region" description="Helical" evidence="2">
    <location>
        <begin position="116"/>
        <end position="138"/>
    </location>
</feature>
<name>A0AAD6WYG8_9AGAR</name>
<evidence type="ECO:0000256" key="2">
    <source>
        <dbReference type="SAM" id="Phobius"/>
    </source>
</evidence>
<comment type="caution">
    <text evidence="3">The sequence shown here is derived from an EMBL/GenBank/DDBJ whole genome shotgun (WGS) entry which is preliminary data.</text>
</comment>
<proteinExistence type="predicted"/>
<dbReference type="EMBL" id="JARJCM010000096">
    <property type="protein sequence ID" value="KAJ7029932.1"/>
    <property type="molecule type" value="Genomic_DNA"/>
</dbReference>
<reference evidence="3" key="1">
    <citation type="submission" date="2023-03" db="EMBL/GenBank/DDBJ databases">
        <title>Massive genome expansion in bonnet fungi (Mycena s.s.) driven by repeated elements and novel gene families across ecological guilds.</title>
        <authorList>
            <consortium name="Lawrence Berkeley National Laboratory"/>
            <person name="Harder C.B."/>
            <person name="Miyauchi S."/>
            <person name="Viragh M."/>
            <person name="Kuo A."/>
            <person name="Thoen E."/>
            <person name="Andreopoulos B."/>
            <person name="Lu D."/>
            <person name="Skrede I."/>
            <person name="Drula E."/>
            <person name="Henrissat B."/>
            <person name="Morin E."/>
            <person name="Kohler A."/>
            <person name="Barry K."/>
            <person name="LaButti K."/>
            <person name="Morin E."/>
            <person name="Salamov A."/>
            <person name="Lipzen A."/>
            <person name="Mereny Z."/>
            <person name="Hegedus B."/>
            <person name="Baldrian P."/>
            <person name="Stursova M."/>
            <person name="Weitz H."/>
            <person name="Taylor A."/>
            <person name="Grigoriev I.V."/>
            <person name="Nagy L.G."/>
            <person name="Martin F."/>
            <person name="Kauserud H."/>
        </authorList>
    </citation>
    <scope>NUCLEOTIDE SEQUENCE</scope>
    <source>
        <strain evidence="3">CBHHK200</strain>
    </source>
</reference>
<feature type="transmembrane region" description="Helical" evidence="2">
    <location>
        <begin position="209"/>
        <end position="231"/>
    </location>
</feature>
<feature type="region of interest" description="Disordered" evidence="1">
    <location>
        <begin position="269"/>
        <end position="345"/>
    </location>
</feature>
<dbReference type="AlphaFoldDB" id="A0AAD6WYG8"/>
<gene>
    <name evidence="3" type="ORF">C8F04DRAFT_1368628</name>
</gene>
<keyword evidence="2" id="KW-0472">Membrane</keyword>
<keyword evidence="2" id="KW-0812">Transmembrane</keyword>
<evidence type="ECO:0000313" key="3">
    <source>
        <dbReference type="EMBL" id="KAJ7029932.1"/>
    </source>
</evidence>
<feature type="transmembrane region" description="Helical" evidence="2">
    <location>
        <begin position="243"/>
        <end position="265"/>
    </location>
</feature>
<feature type="compositionally biased region" description="Polar residues" evidence="1">
    <location>
        <begin position="269"/>
        <end position="280"/>
    </location>
</feature>
<evidence type="ECO:0000313" key="4">
    <source>
        <dbReference type="Proteomes" id="UP001218188"/>
    </source>
</evidence>
<feature type="compositionally biased region" description="Basic and acidic residues" evidence="1">
    <location>
        <begin position="324"/>
        <end position="339"/>
    </location>
</feature>
<feature type="transmembrane region" description="Helical" evidence="2">
    <location>
        <begin position="174"/>
        <end position="197"/>
    </location>
</feature>
<keyword evidence="2" id="KW-1133">Transmembrane helix</keyword>
<evidence type="ECO:0000256" key="1">
    <source>
        <dbReference type="SAM" id="MobiDB-lite"/>
    </source>
</evidence>
<organism evidence="3 4">
    <name type="scientific">Mycena alexandri</name>
    <dbReference type="NCBI Taxonomy" id="1745969"/>
    <lineage>
        <taxon>Eukaryota</taxon>
        <taxon>Fungi</taxon>
        <taxon>Dikarya</taxon>
        <taxon>Basidiomycota</taxon>
        <taxon>Agaricomycotina</taxon>
        <taxon>Agaricomycetes</taxon>
        <taxon>Agaricomycetidae</taxon>
        <taxon>Agaricales</taxon>
        <taxon>Marasmiineae</taxon>
        <taxon>Mycenaceae</taxon>
        <taxon>Mycena</taxon>
    </lineage>
</organism>